<proteinExistence type="inferred from homology"/>
<dbReference type="PIRSF" id="PIRSF002741">
    <property type="entry name" value="MppA"/>
    <property type="match status" value="1"/>
</dbReference>
<evidence type="ECO:0000313" key="7">
    <source>
        <dbReference type="EMBL" id="QHQ36204.1"/>
    </source>
</evidence>
<dbReference type="CDD" id="cd08515">
    <property type="entry name" value="PBP2_NikA_DppA_OppA_like_10"/>
    <property type="match status" value="1"/>
</dbReference>
<name>A0A6P1SZU9_9RHOB</name>
<dbReference type="AlphaFoldDB" id="A0A6P1SZU9"/>
<accession>A0A6P1SZU9</accession>
<evidence type="ECO:0000256" key="4">
    <source>
        <dbReference type="ARBA" id="ARBA00022729"/>
    </source>
</evidence>
<dbReference type="Proteomes" id="UP000464495">
    <property type="component" value="Chromosome"/>
</dbReference>
<dbReference type="GO" id="GO:0030288">
    <property type="term" value="C:outer membrane-bounded periplasmic space"/>
    <property type="evidence" value="ECO:0007669"/>
    <property type="project" value="UniProtKB-ARBA"/>
</dbReference>
<dbReference type="PANTHER" id="PTHR30290">
    <property type="entry name" value="PERIPLASMIC BINDING COMPONENT OF ABC TRANSPORTER"/>
    <property type="match status" value="1"/>
</dbReference>
<dbReference type="GO" id="GO:0015833">
    <property type="term" value="P:peptide transport"/>
    <property type="evidence" value="ECO:0007669"/>
    <property type="project" value="TreeGrafter"/>
</dbReference>
<dbReference type="Gene3D" id="3.10.105.10">
    <property type="entry name" value="Dipeptide-binding Protein, Domain 3"/>
    <property type="match status" value="1"/>
</dbReference>
<feature type="chain" id="PRO_5026820809" evidence="5">
    <location>
        <begin position="24"/>
        <end position="510"/>
    </location>
</feature>
<evidence type="ECO:0000256" key="2">
    <source>
        <dbReference type="ARBA" id="ARBA00005695"/>
    </source>
</evidence>
<keyword evidence="8" id="KW-1185">Reference proteome</keyword>
<reference evidence="7 8" key="1">
    <citation type="submission" date="2019-12" db="EMBL/GenBank/DDBJ databases">
        <title>Complete genome sequence of Algicella marina strain 9Alg 56(T) isolated from the red alga Tichocarpus crinitus.</title>
        <authorList>
            <person name="Kim S.-G."/>
            <person name="Nedashkovskaya O.I."/>
        </authorList>
    </citation>
    <scope>NUCLEOTIDE SEQUENCE [LARGE SCALE GENOMIC DNA]</scope>
    <source>
        <strain evidence="7 8">9Alg 56</strain>
    </source>
</reference>
<dbReference type="Gene3D" id="3.40.190.10">
    <property type="entry name" value="Periplasmic binding protein-like II"/>
    <property type="match status" value="1"/>
</dbReference>
<dbReference type="PANTHER" id="PTHR30290:SF9">
    <property type="entry name" value="OLIGOPEPTIDE-BINDING PROTEIN APPA"/>
    <property type="match status" value="1"/>
</dbReference>
<evidence type="ECO:0000313" key="8">
    <source>
        <dbReference type="Proteomes" id="UP000464495"/>
    </source>
</evidence>
<evidence type="ECO:0000256" key="3">
    <source>
        <dbReference type="ARBA" id="ARBA00022448"/>
    </source>
</evidence>
<dbReference type="InterPro" id="IPR030678">
    <property type="entry name" value="Peptide/Ni-bd"/>
</dbReference>
<dbReference type="InterPro" id="IPR000914">
    <property type="entry name" value="SBP_5_dom"/>
</dbReference>
<dbReference type="GO" id="GO:0043190">
    <property type="term" value="C:ATP-binding cassette (ABC) transporter complex"/>
    <property type="evidence" value="ECO:0007669"/>
    <property type="project" value="InterPro"/>
</dbReference>
<evidence type="ECO:0000259" key="6">
    <source>
        <dbReference type="Pfam" id="PF00496"/>
    </source>
</evidence>
<feature type="domain" description="Solute-binding protein family 5" evidence="6">
    <location>
        <begin position="76"/>
        <end position="423"/>
    </location>
</feature>
<evidence type="ECO:0000256" key="5">
    <source>
        <dbReference type="SAM" id="SignalP"/>
    </source>
</evidence>
<comment type="subcellular location">
    <subcellularLocation>
        <location evidence="1">Periplasm</location>
    </subcellularLocation>
</comment>
<comment type="similarity">
    <text evidence="2">Belongs to the bacterial solute-binding protein 5 family.</text>
</comment>
<organism evidence="7 8">
    <name type="scientific">Algicella marina</name>
    <dbReference type="NCBI Taxonomy" id="2683284"/>
    <lineage>
        <taxon>Bacteria</taxon>
        <taxon>Pseudomonadati</taxon>
        <taxon>Pseudomonadota</taxon>
        <taxon>Alphaproteobacteria</taxon>
        <taxon>Rhodobacterales</taxon>
        <taxon>Paracoccaceae</taxon>
        <taxon>Algicella</taxon>
    </lineage>
</organism>
<dbReference type="RefSeq" id="WP_161862753.1">
    <property type="nucleotide sequence ID" value="NZ_CP046620.1"/>
</dbReference>
<dbReference type="EMBL" id="CP046620">
    <property type="protein sequence ID" value="QHQ36204.1"/>
    <property type="molecule type" value="Genomic_DNA"/>
</dbReference>
<dbReference type="Pfam" id="PF00496">
    <property type="entry name" value="SBP_bac_5"/>
    <property type="match status" value="1"/>
</dbReference>
<dbReference type="GO" id="GO:1904680">
    <property type="term" value="F:peptide transmembrane transporter activity"/>
    <property type="evidence" value="ECO:0007669"/>
    <property type="project" value="TreeGrafter"/>
</dbReference>
<feature type="signal peptide" evidence="5">
    <location>
        <begin position="1"/>
        <end position="23"/>
    </location>
</feature>
<keyword evidence="3" id="KW-0813">Transport</keyword>
<sequence length="510" mass="56052">MLRSGHRLLAVCAISAAPLFAGAALADKADDTLRVAFTEDIINLDYNYTTKREYIIISELIDETLLAINPADGSYLPALATEYTQVDPVTMDLTLRKGVLFHDGTEMTAEDVVYTYNTVVSEEAGSLSGARIEVWFESAEVVAPYKVRFHFKQQYPLALQDMAIRVPIRKKGTYGAKGAFDADAASGGPVGLGPYKVSSFEPGSELLLERFEGYYEGGPKGEPSIGTVVIRSLPDEGTQQAEMISGSIDWIYDVPRDVAENLGNMPQIKHLSGPDRRIGFLILDAGGLAEPDGPMTKVEVRRALAHAIDRAGIAEALIGGAAARIEGACHPSELGCNQEITVYEYDQDKARELLAEAGYEDGFEMELWAYRDKPMGEAIVADLNAVGIDATLRQVKLDSLNVARANRQISSYFGTWGGDTAPPIRQHFDPQTDRNLSGDTELAQMVTDAYTELDPDLQAKLFAKIHARISEQVYWVPLWSYSVNYLTDPELDFPTDEDGFPRLYKAAWLN</sequence>
<protein>
    <submittedName>
        <fullName evidence="7">ABC transporter substrate-binding protein</fullName>
    </submittedName>
</protein>
<gene>
    <name evidence="7" type="ORF">GO499_14015</name>
</gene>
<dbReference type="KEGG" id="amaq:GO499_14015"/>
<dbReference type="SUPFAM" id="SSF53850">
    <property type="entry name" value="Periplasmic binding protein-like II"/>
    <property type="match status" value="1"/>
</dbReference>
<keyword evidence="4 5" id="KW-0732">Signal</keyword>
<evidence type="ECO:0000256" key="1">
    <source>
        <dbReference type="ARBA" id="ARBA00004418"/>
    </source>
</evidence>
<dbReference type="InterPro" id="IPR039424">
    <property type="entry name" value="SBP_5"/>
</dbReference>